<sequence>MEINRRILAISKTVHRLFGMILFKPKGGLSGKCETERKAIDGLYGVLWMIRKITYNAAV</sequence>
<dbReference type="AlphaFoldDB" id="A0A2S5R7R9"/>
<dbReference type="EMBL" id="PHHC01000108">
    <property type="protein sequence ID" value="PPE03368.1"/>
    <property type="molecule type" value="Genomic_DNA"/>
</dbReference>
<accession>A0A2S5R7R9</accession>
<reference evidence="1 2" key="1">
    <citation type="submission" date="2017-11" db="EMBL/GenBank/DDBJ databases">
        <title>Comparative genomic analysis of Holospora spp., intranuclear symbionts of paramecia.</title>
        <authorList>
            <person name="Garushyants S.K."/>
            <person name="Beliavskaya A."/>
            <person name="Malko D.B."/>
            <person name="Logacheva M.D."/>
            <person name="Rautian M.S."/>
            <person name="Gelfand M.S."/>
        </authorList>
    </citation>
    <scope>NUCLEOTIDE SEQUENCE [LARGE SCALE GENOMIC DNA]</scope>
    <source>
        <strain evidence="2">02AZ16</strain>
    </source>
</reference>
<proteinExistence type="predicted"/>
<evidence type="ECO:0000313" key="2">
    <source>
        <dbReference type="Proteomes" id="UP000239425"/>
    </source>
</evidence>
<dbReference type="RefSeq" id="WP_104207147.1">
    <property type="nucleotide sequence ID" value="NZ_PHHC01000108.1"/>
</dbReference>
<evidence type="ECO:0000313" key="1">
    <source>
        <dbReference type="EMBL" id="PPE03368.1"/>
    </source>
</evidence>
<name>A0A2S5R7R9_9PROT</name>
<keyword evidence="2" id="KW-1185">Reference proteome</keyword>
<comment type="caution">
    <text evidence="1">The sequence shown here is derived from an EMBL/GenBank/DDBJ whole genome shotgun (WGS) entry which is preliminary data.</text>
</comment>
<dbReference type="Proteomes" id="UP000239425">
    <property type="component" value="Unassembled WGS sequence"/>
</dbReference>
<organism evidence="1 2">
    <name type="scientific">Holospora curviuscula</name>
    <dbReference type="NCBI Taxonomy" id="1082868"/>
    <lineage>
        <taxon>Bacteria</taxon>
        <taxon>Pseudomonadati</taxon>
        <taxon>Pseudomonadota</taxon>
        <taxon>Alphaproteobacteria</taxon>
        <taxon>Holosporales</taxon>
        <taxon>Holosporaceae</taxon>
        <taxon>Holospora</taxon>
    </lineage>
</organism>
<protein>
    <submittedName>
        <fullName evidence="1">Uncharacterized protein</fullName>
    </submittedName>
</protein>
<gene>
    <name evidence="1" type="ORF">HCUR_01201</name>
</gene>